<evidence type="ECO:0000256" key="10">
    <source>
        <dbReference type="ARBA" id="ARBA00025699"/>
    </source>
</evidence>
<dbReference type="InterPro" id="IPR046886">
    <property type="entry name" value="RsmE_MTase_dom"/>
</dbReference>
<reference evidence="15 16" key="1">
    <citation type="submission" date="2018-07" db="EMBL/GenBank/DDBJ databases">
        <title>Arthrobacter sp. nov., isolated from raw cow's milk with high bacterial count.</title>
        <authorList>
            <person name="Hahne J."/>
            <person name="Isele D."/>
            <person name="Lipski A."/>
        </authorList>
    </citation>
    <scope>NUCLEOTIDE SEQUENCE [LARGE SCALE GENOMIC DNA]</scope>
    <source>
        <strain evidence="15 16">JZ R-35</strain>
    </source>
</reference>
<evidence type="ECO:0000256" key="6">
    <source>
        <dbReference type="ARBA" id="ARBA00022552"/>
    </source>
</evidence>
<dbReference type="Proteomes" id="UP000265419">
    <property type="component" value="Unassembled WGS sequence"/>
</dbReference>
<comment type="caution">
    <text evidence="15">The sequence shown here is derived from an EMBL/GenBank/DDBJ whole genome shotgun (WGS) entry which is preliminary data.</text>
</comment>
<keyword evidence="5 12" id="KW-0963">Cytoplasm</keyword>
<protein>
    <recommendedName>
        <fullName evidence="4 12">Ribosomal RNA small subunit methyltransferase E</fullName>
        <ecNumber evidence="3 12">2.1.1.193</ecNumber>
    </recommendedName>
</protein>
<dbReference type="NCBIfam" id="TIGR00046">
    <property type="entry name" value="RsmE family RNA methyltransferase"/>
    <property type="match status" value="1"/>
</dbReference>
<evidence type="ECO:0000256" key="11">
    <source>
        <dbReference type="ARBA" id="ARBA00047944"/>
    </source>
</evidence>
<evidence type="ECO:0000256" key="1">
    <source>
        <dbReference type="ARBA" id="ARBA00004496"/>
    </source>
</evidence>
<feature type="domain" description="Ribosomal RNA small subunit methyltransferase E PUA-like" evidence="14">
    <location>
        <begin position="24"/>
        <end position="59"/>
    </location>
</feature>
<dbReference type="Pfam" id="PF20260">
    <property type="entry name" value="PUA_4"/>
    <property type="match status" value="1"/>
</dbReference>
<dbReference type="InterPro" id="IPR029028">
    <property type="entry name" value="Alpha/beta_knot_MTases"/>
</dbReference>
<evidence type="ECO:0000256" key="5">
    <source>
        <dbReference type="ARBA" id="ARBA00022490"/>
    </source>
</evidence>
<dbReference type="PANTHER" id="PTHR30027:SF3">
    <property type="entry name" value="16S RRNA (URACIL(1498)-N(3))-METHYLTRANSFERASE"/>
    <property type="match status" value="1"/>
</dbReference>
<gene>
    <name evidence="15" type="ORF">DWB68_03780</name>
</gene>
<dbReference type="EC" id="2.1.1.193" evidence="3 12"/>
<dbReference type="InterPro" id="IPR029026">
    <property type="entry name" value="tRNA_m1G_MTases_N"/>
</dbReference>
<dbReference type="PANTHER" id="PTHR30027">
    <property type="entry name" value="RIBOSOMAL RNA SMALL SUBUNIT METHYLTRANSFERASE E"/>
    <property type="match status" value="1"/>
</dbReference>
<accession>A0A399JDS1</accession>
<dbReference type="PIRSF" id="PIRSF015601">
    <property type="entry name" value="MTase_slr0722"/>
    <property type="match status" value="1"/>
</dbReference>
<dbReference type="CDD" id="cd18084">
    <property type="entry name" value="RsmE-like"/>
    <property type="match status" value="1"/>
</dbReference>
<dbReference type="Pfam" id="PF04452">
    <property type="entry name" value="Methyltrans_RNA"/>
    <property type="match status" value="1"/>
</dbReference>
<evidence type="ECO:0000259" key="14">
    <source>
        <dbReference type="Pfam" id="PF20260"/>
    </source>
</evidence>
<dbReference type="InterPro" id="IPR015947">
    <property type="entry name" value="PUA-like_sf"/>
</dbReference>
<feature type="domain" description="Ribosomal RNA small subunit methyltransferase E methyltransferase" evidence="13">
    <location>
        <begin position="80"/>
        <end position="249"/>
    </location>
</feature>
<comment type="function">
    <text evidence="10 12">Specifically methylates the N3 position of the uracil ring of uridine 1498 (m3U1498) in 16S rRNA. Acts on the fully assembled 30S ribosomal subunit.</text>
</comment>
<evidence type="ECO:0000256" key="7">
    <source>
        <dbReference type="ARBA" id="ARBA00022603"/>
    </source>
</evidence>
<dbReference type="GO" id="GO:0070042">
    <property type="term" value="F:rRNA (uridine-N3-)-methyltransferase activity"/>
    <property type="evidence" value="ECO:0007669"/>
    <property type="project" value="TreeGrafter"/>
</dbReference>
<dbReference type="NCBIfam" id="NF008693">
    <property type="entry name" value="PRK11713.2-3"/>
    <property type="match status" value="1"/>
</dbReference>
<keyword evidence="7 12" id="KW-0489">Methyltransferase</keyword>
<dbReference type="GO" id="GO:0005737">
    <property type="term" value="C:cytoplasm"/>
    <property type="evidence" value="ECO:0007669"/>
    <property type="project" value="UniProtKB-SubCell"/>
</dbReference>
<dbReference type="SUPFAM" id="SSF88697">
    <property type="entry name" value="PUA domain-like"/>
    <property type="match status" value="1"/>
</dbReference>
<comment type="catalytic activity">
    <reaction evidence="11 12">
        <text>uridine(1498) in 16S rRNA + S-adenosyl-L-methionine = N(3)-methyluridine(1498) in 16S rRNA + S-adenosyl-L-homocysteine + H(+)</text>
        <dbReference type="Rhea" id="RHEA:42920"/>
        <dbReference type="Rhea" id="RHEA-COMP:10283"/>
        <dbReference type="Rhea" id="RHEA-COMP:10284"/>
        <dbReference type="ChEBI" id="CHEBI:15378"/>
        <dbReference type="ChEBI" id="CHEBI:57856"/>
        <dbReference type="ChEBI" id="CHEBI:59789"/>
        <dbReference type="ChEBI" id="CHEBI:65315"/>
        <dbReference type="ChEBI" id="CHEBI:74502"/>
        <dbReference type="EC" id="2.1.1.193"/>
    </reaction>
</comment>
<dbReference type="GO" id="GO:0070475">
    <property type="term" value="P:rRNA base methylation"/>
    <property type="evidence" value="ECO:0007669"/>
    <property type="project" value="TreeGrafter"/>
</dbReference>
<dbReference type="InterPro" id="IPR006700">
    <property type="entry name" value="RsmE"/>
</dbReference>
<evidence type="ECO:0000256" key="4">
    <source>
        <dbReference type="ARBA" id="ARBA00013673"/>
    </source>
</evidence>
<keyword evidence="6 12" id="KW-0698">rRNA processing</keyword>
<comment type="subcellular location">
    <subcellularLocation>
        <location evidence="1 12">Cytoplasm</location>
    </subcellularLocation>
</comment>
<evidence type="ECO:0000256" key="8">
    <source>
        <dbReference type="ARBA" id="ARBA00022679"/>
    </source>
</evidence>
<evidence type="ECO:0000313" key="16">
    <source>
        <dbReference type="Proteomes" id="UP000265419"/>
    </source>
</evidence>
<dbReference type="InterPro" id="IPR046887">
    <property type="entry name" value="RsmE_PUA-like"/>
</dbReference>
<proteinExistence type="inferred from homology"/>
<keyword evidence="9 12" id="KW-0949">S-adenosyl-L-methionine</keyword>
<keyword evidence="8 12" id="KW-0808">Transferase</keyword>
<name>A0A399JDS1_9MICC</name>
<dbReference type="Gene3D" id="2.40.240.20">
    <property type="entry name" value="Hypothetical PUA domain-like, domain 1"/>
    <property type="match status" value="1"/>
</dbReference>
<evidence type="ECO:0000256" key="9">
    <source>
        <dbReference type="ARBA" id="ARBA00022691"/>
    </source>
</evidence>
<evidence type="ECO:0000256" key="12">
    <source>
        <dbReference type="PIRNR" id="PIRNR015601"/>
    </source>
</evidence>
<sequence>MSRQAFLDPAAAAGVAVGESFELSAAEAHHAKVKRVRQGEQIDVVDGAGRRLVCEVLEAEAGVLLRVLAEELDDAAARPRFVLVQALSKQDRDLQAVESCVEIGIDAVIPWQADRSIVRWKDDRAAKAHAKWEHQVAAAVKQSRRSTLPPVEALVSSKSLAARAAEVTAAGGLMLVLHEAATVPLLEALGTPGDPERPGAGTEVLFVVGPEGGISDAELAALEAAGARTVVLGTHVLRASTAGSVALVLLLQAYGAFGAPATAPRPPATD</sequence>
<keyword evidence="16" id="KW-1185">Reference proteome</keyword>
<evidence type="ECO:0000256" key="2">
    <source>
        <dbReference type="ARBA" id="ARBA00005528"/>
    </source>
</evidence>
<evidence type="ECO:0000259" key="13">
    <source>
        <dbReference type="Pfam" id="PF04452"/>
    </source>
</evidence>
<dbReference type="RefSeq" id="WP_119423808.1">
    <property type="nucleotide sequence ID" value="NZ_QQXK01000005.1"/>
</dbReference>
<dbReference type="Gene3D" id="3.40.1280.10">
    <property type="match status" value="1"/>
</dbReference>
<dbReference type="AlphaFoldDB" id="A0A399JDS1"/>
<evidence type="ECO:0000313" key="15">
    <source>
        <dbReference type="EMBL" id="RII43160.1"/>
    </source>
</evidence>
<organism evidence="15 16">
    <name type="scientific">Galactobacter valiniphilus</name>
    <dbReference type="NCBI Taxonomy" id="2676122"/>
    <lineage>
        <taxon>Bacteria</taxon>
        <taxon>Bacillati</taxon>
        <taxon>Actinomycetota</taxon>
        <taxon>Actinomycetes</taxon>
        <taxon>Micrococcales</taxon>
        <taxon>Micrococcaceae</taxon>
        <taxon>Galactobacter</taxon>
    </lineage>
</organism>
<dbReference type="EMBL" id="QQXK01000005">
    <property type="protein sequence ID" value="RII43160.1"/>
    <property type="molecule type" value="Genomic_DNA"/>
</dbReference>
<comment type="similarity">
    <text evidence="2 12">Belongs to the RNA methyltransferase RsmE family.</text>
</comment>
<dbReference type="SUPFAM" id="SSF75217">
    <property type="entry name" value="alpha/beta knot"/>
    <property type="match status" value="1"/>
</dbReference>
<evidence type="ECO:0000256" key="3">
    <source>
        <dbReference type="ARBA" id="ARBA00012328"/>
    </source>
</evidence>